<reference evidence="1" key="1">
    <citation type="submission" date="2023-03" db="EMBL/GenBank/DDBJ databases">
        <title>Lomoglobus Profundus gen. nov., sp. nov., a novel member of the phylum Verrucomicrobia, isolated from deep-marine sediment of South China Sea.</title>
        <authorList>
            <person name="Ahmad T."/>
            <person name="Ishaq S.E."/>
            <person name="Wang F."/>
        </authorList>
    </citation>
    <scope>NUCLEOTIDE SEQUENCE</scope>
    <source>
        <strain evidence="1">LMO-M01</strain>
    </source>
</reference>
<evidence type="ECO:0000313" key="2">
    <source>
        <dbReference type="Proteomes" id="UP001218638"/>
    </source>
</evidence>
<organism evidence="1 2">
    <name type="scientific">Synoicihabitans lomoniglobus</name>
    <dbReference type="NCBI Taxonomy" id="2909285"/>
    <lineage>
        <taxon>Bacteria</taxon>
        <taxon>Pseudomonadati</taxon>
        <taxon>Verrucomicrobiota</taxon>
        <taxon>Opitutia</taxon>
        <taxon>Opitutales</taxon>
        <taxon>Opitutaceae</taxon>
        <taxon>Synoicihabitans</taxon>
    </lineage>
</organism>
<dbReference type="EMBL" id="CP119075">
    <property type="protein sequence ID" value="WED64791.1"/>
    <property type="molecule type" value="Genomic_DNA"/>
</dbReference>
<dbReference type="KEGG" id="slom:PXH66_20800"/>
<accession>A0AAF0CNP6</accession>
<gene>
    <name evidence="1" type="ORF">PXH66_20800</name>
</gene>
<dbReference type="RefSeq" id="WP_330931946.1">
    <property type="nucleotide sequence ID" value="NZ_CP119075.1"/>
</dbReference>
<keyword evidence="2" id="KW-1185">Reference proteome</keyword>
<sequence length="143" mass="15525">MIPLISSGTAGPLGVLHLPRLWLKTLLSAVDQLPPGYKDIRVGFDFMVLEGLKIDPDAARSFIVNERPSYLGFEAWIKAQPGVDLTPANIAEVNAVVTTREKSDRARAEILATIGLPDDGTIKDSILLNALDDWHAVHAELTS</sequence>
<evidence type="ECO:0000313" key="1">
    <source>
        <dbReference type="EMBL" id="WED64791.1"/>
    </source>
</evidence>
<dbReference type="AlphaFoldDB" id="A0AAF0CNP6"/>
<dbReference type="Proteomes" id="UP001218638">
    <property type="component" value="Chromosome"/>
</dbReference>
<proteinExistence type="predicted"/>
<name>A0AAF0CNP6_9BACT</name>
<protein>
    <submittedName>
        <fullName evidence="1">DUF5069 domain-containing protein</fullName>
    </submittedName>
</protein>